<dbReference type="InterPro" id="IPR001610">
    <property type="entry name" value="PAC"/>
</dbReference>
<accession>A0A7W6EF89</accession>
<feature type="coiled-coil region" evidence="13">
    <location>
        <begin position="594"/>
        <end position="621"/>
    </location>
</feature>
<dbReference type="InterPro" id="IPR003594">
    <property type="entry name" value="HATPase_dom"/>
</dbReference>
<evidence type="ECO:0000256" key="3">
    <source>
        <dbReference type="ARBA" id="ARBA00012438"/>
    </source>
</evidence>
<keyword evidence="4 12" id="KW-0597">Phosphoprotein</keyword>
<dbReference type="SUPFAM" id="SSF52172">
    <property type="entry name" value="CheY-like"/>
    <property type="match status" value="2"/>
</dbReference>
<dbReference type="SMART" id="SM00091">
    <property type="entry name" value="PAS"/>
    <property type="match status" value="3"/>
</dbReference>
<dbReference type="InterPro" id="IPR007891">
    <property type="entry name" value="CHASE3"/>
</dbReference>
<dbReference type="GO" id="GO:0009927">
    <property type="term" value="F:histidine phosphotransfer kinase activity"/>
    <property type="evidence" value="ECO:0007669"/>
    <property type="project" value="TreeGrafter"/>
</dbReference>
<dbReference type="SUPFAM" id="SSF55874">
    <property type="entry name" value="ATPase domain of HSP90 chaperone/DNA topoisomerase II/histidine kinase"/>
    <property type="match status" value="1"/>
</dbReference>
<dbReference type="SUPFAM" id="SSF47384">
    <property type="entry name" value="Homodimeric domain of signal transducing histidine kinase"/>
    <property type="match status" value="1"/>
</dbReference>
<dbReference type="FunFam" id="3.30.565.10:FF:000010">
    <property type="entry name" value="Sensor histidine kinase RcsC"/>
    <property type="match status" value="1"/>
</dbReference>
<dbReference type="Pfam" id="PF00072">
    <property type="entry name" value="Response_reg"/>
    <property type="match status" value="2"/>
</dbReference>
<dbReference type="InterPro" id="IPR004358">
    <property type="entry name" value="Sig_transdc_His_kin-like_C"/>
</dbReference>
<evidence type="ECO:0000256" key="13">
    <source>
        <dbReference type="SAM" id="Coils"/>
    </source>
</evidence>
<evidence type="ECO:0000256" key="4">
    <source>
        <dbReference type="ARBA" id="ARBA00022553"/>
    </source>
</evidence>
<evidence type="ECO:0000259" key="16">
    <source>
        <dbReference type="PROSITE" id="PS50109"/>
    </source>
</evidence>
<dbReference type="AlphaFoldDB" id="A0A7W6EF89"/>
<reference evidence="19 20" key="1">
    <citation type="submission" date="2020-08" db="EMBL/GenBank/DDBJ databases">
        <title>Genomic Encyclopedia of Type Strains, Phase IV (KMG-IV): sequencing the most valuable type-strain genomes for metagenomic binning, comparative biology and taxonomic classification.</title>
        <authorList>
            <person name="Goeker M."/>
        </authorList>
    </citation>
    <scope>NUCLEOTIDE SEQUENCE [LARGE SCALE GENOMIC DNA]</scope>
    <source>
        <strain evidence="19 20">DSM 102238</strain>
    </source>
</reference>
<dbReference type="InterPro" id="IPR000700">
    <property type="entry name" value="PAS-assoc_C"/>
</dbReference>
<dbReference type="PROSITE" id="PS50109">
    <property type="entry name" value="HIS_KIN"/>
    <property type="match status" value="1"/>
</dbReference>
<comment type="caution">
    <text evidence="19">The sequence shown here is derived from an EMBL/GenBank/DDBJ whole genome shotgun (WGS) entry which is preliminary data.</text>
</comment>
<evidence type="ECO:0000256" key="6">
    <source>
        <dbReference type="ARBA" id="ARBA00022741"/>
    </source>
</evidence>
<dbReference type="CDD" id="cd17574">
    <property type="entry name" value="REC_OmpR"/>
    <property type="match status" value="2"/>
</dbReference>
<dbReference type="RefSeq" id="WP_183197682.1">
    <property type="nucleotide sequence ID" value="NZ_JACIEK010000001.1"/>
</dbReference>
<dbReference type="Gene3D" id="3.40.50.2300">
    <property type="match status" value="2"/>
</dbReference>
<keyword evidence="9" id="KW-0902">Two-component regulatory system</keyword>
<evidence type="ECO:0000256" key="9">
    <source>
        <dbReference type="ARBA" id="ARBA00023012"/>
    </source>
</evidence>
<dbReference type="SMART" id="SM00387">
    <property type="entry name" value="HATPase_c"/>
    <property type="match status" value="1"/>
</dbReference>
<evidence type="ECO:0000256" key="7">
    <source>
        <dbReference type="ARBA" id="ARBA00022777"/>
    </source>
</evidence>
<dbReference type="CDD" id="cd19410">
    <property type="entry name" value="HK9-like_sensor"/>
    <property type="match status" value="1"/>
</dbReference>
<dbReference type="SUPFAM" id="SSF55785">
    <property type="entry name" value="PYP-like sensor domain (PAS domain)"/>
    <property type="match status" value="3"/>
</dbReference>
<keyword evidence="5" id="KW-0808">Transferase</keyword>
<dbReference type="InterPro" id="IPR003661">
    <property type="entry name" value="HisK_dim/P_dom"/>
</dbReference>
<dbReference type="Pfam" id="PF02518">
    <property type="entry name" value="HATPase_c"/>
    <property type="match status" value="1"/>
</dbReference>
<feature type="compositionally biased region" description="Basic and acidic residues" evidence="14">
    <location>
        <begin position="1113"/>
        <end position="1127"/>
    </location>
</feature>
<evidence type="ECO:0000259" key="17">
    <source>
        <dbReference type="PROSITE" id="PS50110"/>
    </source>
</evidence>
<dbReference type="InterPro" id="IPR005467">
    <property type="entry name" value="His_kinase_dom"/>
</dbReference>
<dbReference type="Pfam" id="PF08448">
    <property type="entry name" value="PAS_4"/>
    <property type="match status" value="1"/>
</dbReference>
<feature type="domain" description="Response regulatory" evidence="17">
    <location>
        <begin position="870"/>
        <end position="983"/>
    </location>
</feature>
<keyword evidence="6" id="KW-0547">Nucleotide-binding</keyword>
<comment type="subcellular location">
    <subcellularLocation>
        <location evidence="2">Membrane</location>
    </subcellularLocation>
</comment>
<protein>
    <recommendedName>
        <fullName evidence="3">histidine kinase</fullName>
        <ecNumber evidence="3">2.7.13.3</ecNumber>
    </recommendedName>
</protein>
<keyword evidence="15" id="KW-1133">Transmembrane helix</keyword>
<keyword evidence="8" id="KW-0067">ATP-binding</keyword>
<dbReference type="SMART" id="SM00086">
    <property type="entry name" value="PAC"/>
    <property type="match status" value="2"/>
</dbReference>
<feature type="transmembrane region" description="Helical" evidence="15">
    <location>
        <begin position="26"/>
        <end position="45"/>
    </location>
</feature>
<dbReference type="CDD" id="cd16922">
    <property type="entry name" value="HATPase_EvgS-ArcB-TorS-like"/>
    <property type="match status" value="1"/>
</dbReference>
<keyword evidence="20" id="KW-1185">Reference proteome</keyword>
<dbReference type="SMART" id="SM00388">
    <property type="entry name" value="HisKA"/>
    <property type="match status" value="1"/>
</dbReference>
<feature type="domain" description="PAC" evidence="18">
    <location>
        <begin position="425"/>
        <end position="477"/>
    </location>
</feature>
<keyword evidence="10 15" id="KW-0472">Membrane</keyword>
<feature type="modified residue" description="4-aspartylphosphate" evidence="12">
    <location>
        <position position="1038"/>
    </location>
</feature>
<organism evidence="19 20">
    <name type="scientific">Aureimonas pseudogalii</name>
    <dbReference type="NCBI Taxonomy" id="1744844"/>
    <lineage>
        <taxon>Bacteria</taxon>
        <taxon>Pseudomonadati</taxon>
        <taxon>Pseudomonadota</taxon>
        <taxon>Alphaproteobacteria</taxon>
        <taxon>Hyphomicrobiales</taxon>
        <taxon>Aurantimonadaceae</taxon>
        <taxon>Aureimonas</taxon>
    </lineage>
</organism>
<dbReference type="InterPro" id="IPR001789">
    <property type="entry name" value="Sig_transdc_resp-reg_receiver"/>
</dbReference>
<proteinExistence type="predicted"/>
<dbReference type="PANTHER" id="PTHR43047">
    <property type="entry name" value="TWO-COMPONENT HISTIDINE PROTEIN KINASE"/>
    <property type="match status" value="1"/>
</dbReference>
<dbReference type="Proteomes" id="UP000542776">
    <property type="component" value="Unassembled WGS sequence"/>
</dbReference>
<dbReference type="InterPro" id="IPR036097">
    <property type="entry name" value="HisK_dim/P_sf"/>
</dbReference>
<dbReference type="InterPro" id="IPR013655">
    <property type="entry name" value="PAS_fold_3"/>
</dbReference>
<feature type="domain" description="Response regulatory" evidence="17">
    <location>
        <begin position="989"/>
        <end position="1105"/>
    </location>
</feature>
<dbReference type="CDD" id="cd00082">
    <property type="entry name" value="HisKA"/>
    <property type="match status" value="1"/>
</dbReference>
<evidence type="ECO:0000256" key="15">
    <source>
        <dbReference type="SAM" id="Phobius"/>
    </source>
</evidence>
<dbReference type="EC" id="2.7.13.3" evidence="3"/>
<dbReference type="PROSITE" id="PS50110">
    <property type="entry name" value="RESPONSE_REGULATORY"/>
    <property type="match status" value="2"/>
</dbReference>
<dbReference type="PROSITE" id="PS50113">
    <property type="entry name" value="PAC"/>
    <property type="match status" value="2"/>
</dbReference>
<gene>
    <name evidence="19" type="ORF">GGR04_000600</name>
</gene>
<dbReference type="Gene3D" id="3.30.450.20">
    <property type="entry name" value="PAS domain"/>
    <property type="match status" value="3"/>
</dbReference>
<evidence type="ECO:0000256" key="12">
    <source>
        <dbReference type="PROSITE-ProRule" id="PRU00169"/>
    </source>
</evidence>
<evidence type="ECO:0000256" key="8">
    <source>
        <dbReference type="ARBA" id="ARBA00022840"/>
    </source>
</evidence>
<keyword evidence="7" id="KW-0418">Kinase</keyword>
<feature type="region of interest" description="Disordered" evidence="14">
    <location>
        <begin position="1108"/>
        <end position="1127"/>
    </location>
</feature>
<name>A0A7W6EF89_9HYPH</name>
<dbReference type="Pfam" id="PF05227">
    <property type="entry name" value="CHASE3"/>
    <property type="match status" value="1"/>
</dbReference>
<dbReference type="GO" id="GO:0000155">
    <property type="term" value="F:phosphorelay sensor kinase activity"/>
    <property type="evidence" value="ECO:0007669"/>
    <property type="project" value="InterPro"/>
</dbReference>
<evidence type="ECO:0000256" key="10">
    <source>
        <dbReference type="ARBA" id="ARBA00023136"/>
    </source>
</evidence>
<dbReference type="FunFam" id="3.30.450.20:FF:000099">
    <property type="entry name" value="Sensory box sensor histidine kinase"/>
    <property type="match status" value="2"/>
</dbReference>
<dbReference type="InterPro" id="IPR013656">
    <property type="entry name" value="PAS_4"/>
</dbReference>
<feature type="domain" description="Histidine kinase" evidence="16">
    <location>
        <begin position="621"/>
        <end position="843"/>
    </location>
</feature>
<dbReference type="Gene3D" id="3.30.565.10">
    <property type="entry name" value="Histidine kinase-like ATPase, C-terminal domain"/>
    <property type="match status" value="1"/>
</dbReference>
<dbReference type="EMBL" id="JACIEK010000001">
    <property type="protein sequence ID" value="MBB3996779.1"/>
    <property type="molecule type" value="Genomic_DNA"/>
</dbReference>
<evidence type="ECO:0000313" key="19">
    <source>
        <dbReference type="EMBL" id="MBB3996779.1"/>
    </source>
</evidence>
<dbReference type="CDD" id="cd00130">
    <property type="entry name" value="PAS"/>
    <property type="match status" value="2"/>
</dbReference>
<dbReference type="FunFam" id="1.10.287.130:FF:000038">
    <property type="entry name" value="Sensory transduction histidine kinase"/>
    <property type="match status" value="1"/>
</dbReference>
<keyword evidence="13" id="KW-0175">Coiled coil</keyword>
<dbReference type="InterPro" id="IPR036890">
    <property type="entry name" value="HATPase_C_sf"/>
</dbReference>
<keyword evidence="11" id="KW-0131">Cell cycle</keyword>
<sequence length="1127" mass="123387">MTKNGAGSASGNMGAATPDAGLGRTAILAGLLLMVAIAAFGWTLWQSTQRETVTAANTSVIAESERLLSIMASLESSTRGYVLVGTPEFLDPFRHSQAGLDAQFARMSDPWKGAGADPDRLVRLRSLVAQESAFESEVVRLRETVGFEPAAALVRTGQGKAIMDRIRAEIATAQRNAVDRVSVGAAAAARNEVISNIAFLAAILSAAALAVLAFRRHLEGRRASDLLSSVLDNSPVAIGFADRDGRIRRLNSSFAAAGTALGRPVAIGDRLLDLFPREAERLQGMFAETLNGGAEHDNVELRVGEDGDEAIYLASLYPLRTEGRITAETVGVGVVLVNATQRILAEEQLVNSESRFRSLIEATSAIVWSVPSSSRFSGEQPGWSSFTGQSEAEYSDFGWVDAVHPDDREKSAIAWRAATEARTPYTIEHRLRRADGEWRDMQARAAPIFEETGEIREWIGTHTDITEQKRTAAALGETNLQFRAIADNIPQFAWIAETSGAIGWYNQRWFDYTGKSFAEMKGLGWQTVHHPDHIERVMLGLNRSFSAGEPWEDTFPLRSADGSYRWFLSQAVPIRDETGAIVRWFGTNTDVTTQRAAEQELAAAKEAAENANRAKSQFIANMSHELRTPLSAVIGYAEMLEEEVEDLGEKHLLGDLKKIEQNARHLLSLINDVLDLSKIEAERMDVYAETFDLGTVMEEVASTVGSLVAKKDNRLVVEHAGDLGSVHTDQVKLRQCLINLLSNASKFTENGTIRLTAKRVTDDGRDWITFEVADTGIGMTGEQVGRLFERFAQADSSTTRKFGGTGLGLAITRAFCRLLGGDIGVRSEEGEGTTFTIRIPAAITDAPPAEDETEANQPVAPAEREASSGLVLAIDDDPHARELVVRFLTKEGFAVRTAADGLSGLQMARMLHPDVILLDVTMPKMDGWTVLTELKADPELASIPVVMITILDEHSLGYALGASDYLIKPVEWSRLKSVMTRYRTPGNSLVLAVDDDADALQRTATMLERETLNVVTAANGQEALERVALERPGLILLDLVMPVMDGFGFLHALRSREDWRDIPVIVLTSKDLTTEEFNQLQGQTERILTKGDIDLRDLAAQIRVMVQTPDEQQADRHERQVEPETMP</sequence>
<dbReference type="GO" id="GO:0005886">
    <property type="term" value="C:plasma membrane"/>
    <property type="evidence" value="ECO:0007669"/>
    <property type="project" value="TreeGrafter"/>
</dbReference>
<dbReference type="InterPro" id="IPR035965">
    <property type="entry name" value="PAS-like_dom_sf"/>
</dbReference>
<evidence type="ECO:0000256" key="5">
    <source>
        <dbReference type="ARBA" id="ARBA00022679"/>
    </source>
</evidence>
<keyword evidence="15" id="KW-0812">Transmembrane</keyword>
<evidence type="ECO:0000256" key="1">
    <source>
        <dbReference type="ARBA" id="ARBA00000085"/>
    </source>
</evidence>
<dbReference type="Gene3D" id="1.10.287.130">
    <property type="match status" value="1"/>
</dbReference>
<feature type="transmembrane region" description="Helical" evidence="15">
    <location>
        <begin position="193"/>
        <end position="214"/>
    </location>
</feature>
<feature type="modified residue" description="4-aspartylphosphate" evidence="12">
    <location>
        <position position="919"/>
    </location>
</feature>
<evidence type="ECO:0000256" key="14">
    <source>
        <dbReference type="SAM" id="MobiDB-lite"/>
    </source>
</evidence>
<evidence type="ECO:0000256" key="2">
    <source>
        <dbReference type="ARBA" id="ARBA00004370"/>
    </source>
</evidence>
<evidence type="ECO:0000259" key="18">
    <source>
        <dbReference type="PROSITE" id="PS50113"/>
    </source>
</evidence>
<evidence type="ECO:0000313" key="20">
    <source>
        <dbReference type="Proteomes" id="UP000542776"/>
    </source>
</evidence>
<dbReference type="GO" id="GO:0005524">
    <property type="term" value="F:ATP binding"/>
    <property type="evidence" value="ECO:0007669"/>
    <property type="project" value="UniProtKB-KW"/>
</dbReference>
<evidence type="ECO:0000256" key="11">
    <source>
        <dbReference type="ARBA" id="ARBA00023306"/>
    </source>
</evidence>
<dbReference type="PRINTS" id="PR00344">
    <property type="entry name" value="BCTRLSENSOR"/>
</dbReference>
<dbReference type="PANTHER" id="PTHR43047:SF72">
    <property type="entry name" value="OSMOSENSING HISTIDINE PROTEIN KINASE SLN1"/>
    <property type="match status" value="1"/>
</dbReference>
<dbReference type="InterPro" id="IPR011006">
    <property type="entry name" value="CheY-like_superfamily"/>
</dbReference>
<dbReference type="SMART" id="SM00448">
    <property type="entry name" value="REC"/>
    <property type="match status" value="2"/>
</dbReference>
<feature type="domain" description="PAC" evidence="18">
    <location>
        <begin position="551"/>
        <end position="603"/>
    </location>
</feature>
<dbReference type="Pfam" id="PF00512">
    <property type="entry name" value="HisKA"/>
    <property type="match status" value="1"/>
</dbReference>
<dbReference type="NCBIfam" id="TIGR00229">
    <property type="entry name" value="sensory_box"/>
    <property type="match status" value="2"/>
</dbReference>
<dbReference type="InterPro" id="IPR000014">
    <property type="entry name" value="PAS"/>
</dbReference>
<comment type="catalytic activity">
    <reaction evidence="1">
        <text>ATP + protein L-histidine = ADP + protein N-phospho-L-histidine.</text>
        <dbReference type="EC" id="2.7.13.3"/>
    </reaction>
</comment>
<dbReference type="Pfam" id="PF08447">
    <property type="entry name" value="PAS_3"/>
    <property type="match status" value="2"/>
</dbReference>